<dbReference type="OrthoDB" id="2564987at2759"/>
<dbReference type="SUPFAM" id="SSF50685">
    <property type="entry name" value="Barwin-like endoglucanases"/>
    <property type="match status" value="1"/>
</dbReference>
<gene>
    <name evidence="1" type="ORF">UA08_05608</name>
</gene>
<evidence type="ECO:0000313" key="2">
    <source>
        <dbReference type="Proteomes" id="UP000214365"/>
    </source>
</evidence>
<evidence type="ECO:0008006" key="3">
    <source>
        <dbReference type="Google" id="ProtNLM"/>
    </source>
</evidence>
<dbReference type="EMBL" id="LFMY01000008">
    <property type="protein sequence ID" value="OKL59066.1"/>
    <property type="molecule type" value="Genomic_DNA"/>
</dbReference>
<dbReference type="InterPro" id="IPR036908">
    <property type="entry name" value="RlpA-like_sf"/>
</dbReference>
<protein>
    <recommendedName>
        <fullName evidence="3">Barwin domain-containing protein</fullName>
    </recommendedName>
</protein>
<name>A0A225AVS5_TALAT</name>
<proteinExistence type="predicted"/>
<dbReference type="Proteomes" id="UP000214365">
    <property type="component" value="Unassembled WGS sequence"/>
</dbReference>
<keyword evidence="2" id="KW-1185">Reference proteome</keyword>
<dbReference type="RefSeq" id="XP_020119187.1">
    <property type="nucleotide sequence ID" value="XM_020267897.1"/>
</dbReference>
<comment type="caution">
    <text evidence="1">The sequence shown here is derived from an EMBL/GenBank/DDBJ whole genome shotgun (WGS) entry which is preliminary data.</text>
</comment>
<dbReference type="GeneID" id="31005364"/>
<dbReference type="Gene3D" id="2.40.40.10">
    <property type="entry name" value="RlpA-like domain"/>
    <property type="match status" value="1"/>
</dbReference>
<reference evidence="1 2" key="1">
    <citation type="submission" date="2015-06" db="EMBL/GenBank/DDBJ databases">
        <title>Talaromyces atroroseus IBT 11181 draft genome.</title>
        <authorList>
            <person name="Rasmussen K.B."/>
            <person name="Rasmussen S."/>
            <person name="Petersen B."/>
            <person name="Sicheritz-Ponten T."/>
            <person name="Mortensen U.H."/>
            <person name="Thrane U."/>
        </authorList>
    </citation>
    <scope>NUCLEOTIDE SEQUENCE [LARGE SCALE GENOMIC DNA]</scope>
    <source>
        <strain evidence="1 2">IBT 11181</strain>
    </source>
</reference>
<dbReference type="AlphaFoldDB" id="A0A225AVS5"/>
<organism evidence="1 2">
    <name type="scientific">Talaromyces atroroseus</name>
    <dbReference type="NCBI Taxonomy" id="1441469"/>
    <lineage>
        <taxon>Eukaryota</taxon>
        <taxon>Fungi</taxon>
        <taxon>Dikarya</taxon>
        <taxon>Ascomycota</taxon>
        <taxon>Pezizomycotina</taxon>
        <taxon>Eurotiomycetes</taxon>
        <taxon>Eurotiomycetidae</taxon>
        <taxon>Eurotiales</taxon>
        <taxon>Trichocomaceae</taxon>
        <taxon>Talaromyces</taxon>
        <taxon>Talaromyces sect. Trachyspermi</taxon>
    </lineage>
</organism>
<evidence type="ECO:0000313" key="1">
    <source>
        <dbReference type="EMBL" id="OKL59066.1"/>
    </source>
</evidence>
<sequence length="168" mass="17943">MKAQTIVAAAAALFGITAKATFSGTGFGTWYYDLEESEICGYDVSSLNNGNALCGWYTARTLEQVGSEYLVAMNDTQLKEDLTGYCGMQVIVTVNGVTSDLPFFIGDGCQRCSEGSPDATTYSESGAPGLDFSYPALNALSGGEACDDGYIEISWEITDNKIYDLFDA</sequence>
<accession>A0A225AVS5</accession>